<evidence type="ECO:0000256" key="3">
    <source>
        <dbReference type="ARBA" id="ARBA00022782"/>
    </source>
</evidence>
<dbReference type="PROSITE" id="PS50097">
    <property type="entry name" value="BTB"/>
    <property type="match status" value="1"/>
</dbReference>
<feature type="region of interest" description="Disordered" evidence="11">
    <location>
        <begin position="565"/>
        <end position="614"/>
    </location>
</feature>
<evidence type="ECO:0000256" key="8">
    <source>
        <dbReference type="ARBA" id="ARBA00037382"/>
    </source>
</evidence>
<evidence type="ECO:0000256" key="11">
    <source>
        <dbReference type="SAM" id="MobiDB-lite"/>
    </source>
</evidence>
<feature type="domain" description="C2H2-type" evidence="13">
    <location>
        <begin position="538"/>
        <end position="572"/>
    </location>
</feature>
<keyword evidence="10" id="KW-0175">Coiled coil</keyword>
<evidence type="ECO:0000256" key="9">
    <source>
        <dbReference type="PROSITE-ProRule" id="PRU00042"/>
    </source>
</evidence>
<evidence type="ECO:0000256" key="7">
    <source>
        <dbReference type="ARBA" id="ARBA00023242"/>
    </source>
</evidence>
<organism evidence="14 15">
    <name type="scientific">Glossina morsitans morsitans</name>
    <name type="common">Savannah tsetse fly</name>
    <dbReference type="NCBI Taxonomy" id="37546"/>
    <lineage>
        <taxon>Eukaryota</taxon>
        <taxon>Metazoa</taxon>
        <taxon>Ecdysozoa</taxon>
        <taxon>Arthropoda</taxon>
        <taxon>Hexapoda</taxon>
        <taxon>Insecta</taxon>
        <taxon>Pterygota</taxon>
        <taxon>Neoptera</taxon>
        <taxon>Endopterygota</taxon>
        <taxon>Diptera</taxon>
        <taxon>Brachycera</taxon>
        <taxon>Muscomorpha</taxon>
        <taxon>Hippoboscoidea</taxon>
        <taxon>Glossinidae</taxon>
        <taxon>Glossina</taxon>
    </lineage>
</organism>
<dbReference type="PROSITE" id="PS50157">
    <property type="entry name" value="ZINC_FINGER_C2H2_2"/>
    <property type="match status" value="2"/>
</dbReference>
<feature type="compositionally biased region" description="Polar residues" evidence="11">
    <location>
        <begin position="565"/>
        <end position="576"/>
    </location>
</feature>
<dbReference type="GO" id="GO:0007464">
    <property type="term" value="P:R3/R4 cell fate commitment"/>
    <property type="evidence" value="ECO:0007669"/>
    <property type="project" value="UniProtKB-ARBA"/>
</dbReference>
<evidence type="ECO:0000256" key="4">
    <source>
        <dbReference type="ARBA" id="ARBA00022902"/>
    </source>
</evidence>
<feature type="region of interest" description="Disordered" evidence="11">
    <location>
        <begin position="116"/>
        <end position="147"/>
    </location>
</feature>
<accession>A0A1B0FMQ3</accession>
<dbReference type="SMART" id="SM00355">
    <property type="entry name" value="ZnF_C2H2"/>
    <property type="match status" value="3"/>
</dbReference>
<dbReference type="AlphaFoldDB" id="A0A1B0FMQ3"/>
<feature type="compositionally biased region" description="Acidic residues" evidence="11">
    <location>
        <begin position="819"/>
        <end position="837"/>
    </location>
</feature>
<feature type="region of interest" description="Disordered" evidence="11">
    <location>
        <begin position="819"/>
        <end position="847"/>
    </location>
</feature>
<feature type="domain" description="BTB" evidence="12">
    <location>
        <begin position="33"/>
        <end position="98"/>
    </location>
</feature>
<feature type="compositionally biased region" description="Low complexity" evidence="11">
    <location>
        <begin position="472"/>
        <end position="486"/>
    </location>
</feature>
<dbReference type="EnsemblMetazoa" id="GMOY005159-RA">
    <property type="protein sequence ID" value="GMOY005159-PA"/>
    <property type="gene ID" value="GMOY005159"/>
</dbReference>
<feature type="coiled-coil region" evidence="10">
    <location>
        <begin position="878"/>
        <end position="905"/>
    </location>
</feature>
<feature type="region of interest" description="Disordered" evidence="11">
    <location>
        <begin position="414"/>
        <end position="537"/>
    </location>
</feature>
<keyword evidence="9" id="KW-0862">Zinc</keyword>
<feature type="region of interest" description="Disordered" evidence="11">
    <location>
        <begin position="381"/>
        <end position="402"/>
    </location>
</feature>
<dbReference type="GO" id="GO:0008406">
    <property type="term" value="P:gonad development"/>
    <property type="evidence" value="ECO:0007669"/>
    <property type="project" value="UniProtKB-ARBA"/>
</dbReference>
<dbReference type="InterPro" id="IPR011333">
    <property type="entry name" value="SKP1/BTB/POZ_sf"/>
</dbReference>
<feature type="compositionally biased region" description="Low complexity" evidence="11">
    <location>
        <begin position="263"/>
        <end position="280"/>
    </location>
</feature>
<name>A0A1B0FMQ3_GLOMM</name>
<dbReference type="InterPro" id="IPR036236">
    <property type="entry name" value="Znf_C2H2_sf"/>
</dbReference>
<dbReference type="PANTHER" id="PTHR23110:SF111">
    <property type="entry name" value="LONGITUDINALS LACKING PROTEIN, ISOFORMS F_I_K_T"/>
    <property type="match status" value="1"/>
</dbReference>
<evidence type="ECO:0000259" key="13">
    <source>
        <dbReference type="PROSITE" id="PS50157"/>
    </source>
</evidence>
<dbReference type="GO" id="GO:0045467">
    <property type="term" value="P:R7 cell development"/>
    <property type="evidence" value="ECO:0007669"/>
    <property type="project" value="UniProtKB-ARBA"/>
</dbReference>
<evidence type="ECO:0000259" key="12">
    <source>
        <dbReference type="PROSITE" id="PS50097"/>
    </source>
</evidence>
<keyword evidence="2" id="KW-0217">Developmental protein</keyword>
<proteinExistence type="predicted"/>
<comment type="subcellular location">
    <subcellularLocation>
        <location evidence="1">Nucleus</location>
    </subcellularLocation>
</comment>
<evidence type="ECO:0000256" key="6">
    <source>
        <dbReference type="ARBA" id="ARBA00023163"/>
    </source>
</evidence>
<comment type="function">
    <text evidence="8">Putative transcription factor required for axon growth and guidance in the central and peripheral nervous systems. Repels CNS axons away from the midline by promoting the expression of the midline repellent sli and its receptor robo.</text>
</comment>
<feature type="domain" description="C2H2-type" evidence="13">
    <location>
        <begin position="666"/>
        <end position="693"/>
    </location>
</feature>
<dbReference type="PANTHER" id="PTHR23110">
    <property type="entry name" value="BTB DOMAIN TRANSCRIPTION FACTOR"/>
    <property type="match status" value="1"/>
</dbReference>
<dbReference type="InterPro" id="IPR051095">
    <property type="entry name" value="Dros_DevTransReg"/>
</dbReference>
<keyword evidence="4" id="KW-0524">Neurogenesis</keyword>
<dbReference type="GO" id="GO:0005634">
    <property type="term" value="C:nucleus"/>
    <property type="evidence" value="ECO:0007669"/>
    <property type="project" value="UniProtKB-SubCell"/>
</dbReference>
<dbReference type="Gene3D" id="3.30.710.10">
    <property type="entry name" value="Potassium Channel Kv1.1, Chain A"/>
    <property type="match status" value="1"/>
</dbReference>
<reference evidence="14" key="1">
    <citation type="submission" date="2020-05" db="UniProtKB">
        <authorList>
            <consortium name="EnsemblMetazoa"/>
        </authorList>
    </citation>
    <scope>IDENTIFICATION</scope>
    <source>
        <strain evidence="14">Yale</strain>
    </source>
</reference>
<keyword evidence="7" id="KW-0539">Nucleus</keyword>
<dbReference type="InterPro" id="IPR000210">
    <property type="entry name" value="BTB/POZ_dom"/>
</dbReference>
<feature type="compositionally biased region" description="Basic residues" evidence="11">
    <location>
        <begin position="307"/>
        <end position="316"/>
    </location>
</feature>
<evidence type="ECO:0008006" key="16">
    <source>
        <dbReference type="Google" id="ProtNLM"/>
    </source>
</evidence>
<feature type="region of interest" description="Disordered" evidence="11">
    <location>
        <begin position="306"/>
        <end position="361"/>
    </location>
</feature>
<keyword evidence="15" id="KW-1185">Reference proteome</keyword>
<dbReference type="PhylomeDB" id="A0A1B0FMQ3"/>
<feature type="compositionally biased region" description="Polar residues" evidence="11">
    <location>
        <begin position="584"/>
        <end position="600"/>
    </location>
</feature>
<feature type="compositionally biased region" description="Low complexity" evidence="11">
    <location>
        <begin position="601"/>
        <end position="614"/>
    </location>
</feature>
<feature type="compositionally biased region" description="Pro residues" evidence="11">
    <location>
        <begin position="500"/>
        <end position="531"/>
    </location>
</feature>
<dbReference type="SUPFAM" id="SSF54695">
    <property type="entry name" value="POZ domain"/>
    <property type="match status" value="1"/>
</dbReference>
<dbReference type="GO" id="GO:0048813">
    <property type="term" value="P:dendrite morphogenesis"/>
    <property type="evidence" value="ECO:0007669"/>
    <property type="project" value="UniProtKB-ARBA"/>
</dbReference>
<evidence type="ECO:0000256" key="10">
    <source>
        <dbReference type="SAM" id="Coils"/>
    </source>
</evidence>
<protein>
    <recommendedName>
        <fullName evidence="16">Lola</fullName>
    </recommendedName>
</protein>
<dbReference type="STRING" id="37546.A0A1B0FMQ3"/>
<dbReference type="GO" id="GO:0008270">
    <property type="term" value="F:zinc ion binding"/>
    <property type="evidence" value="ECO:0007669"/>
    <property type="project" value="UniProtKB-KW"/>
</dbReference>
<keyword evidence="9" id="KW-0479">Metal-binding</keyword>
<keyword evidence="9" id="KW-0863">Zinc-finger</keyword>
<evidence type="ECO:0000256" key="1">
    <source>
        <dbReference type="ARBA" id="ARBA00004123"/>
    </source>
</evidence>
<dbReference type="VEuPathDB" id="VectorBase:GMOY005159"/>
<evidence type="ECO:0000256" key="5">
    <source>
        <dbReference type="ARBA" id="ARBA00023015"/>
    </source>
</evidence>
<dbReference type="Pfam" id="PF00651">
    <property type="entry name" value="BTB"/>
    <property type="match status" value="1"/>
</dbReference>
<dbReference type="GO" id="GO:0006357">
    <property type="term" value="P:regulation of transcription by RNA polymerase II"/>
    <property type="evidence" value="ECO:0007669"/>
    <property type="project" value="TreeGrafter"/>
</dbReference>
<feature type="compositionally biased region" description="Basic and acidic residues" evidence="11">
    <location>
        <begin position="417"/>
        <end position="428"/>
    </location>
</feature>
<evidence type="ECO:0000313" key="14">
    <source>
        <dbReference type="EnsemblMetazoa" id="GMOY005159-PA"/>
    </source>
</evidence>
<keyword evidence="6" id="KW-0804">Transcription</keyword>
<dbReference type="GO" id="GO:0035167">
    <property type="term" value="P:larval lymph gland hemopoiesis"/>
    <property type="evidence" value="ECO:0007669"/>
    <property type="project" value="UniProtKB-ARBA"/>
</dbReference>
<feature type="compositionally biased region" description="Polar residues" evidence="11">
    <location>
        <begin position="281"/>
        <end position="292"/>
    </location>
</feature>
<dbReference type="CDD" id="cd18315">
    <property type="entry name" value="BTB_POZ_BAB-like"/>
    <property type="match status" value="1"/>
</dbReference>
<dbReference type="GO" id="GO:0016199">
    <property type="term" value="P:axon midline choice point recognition"/>
    <property type="evidence" value="ECO:0007669"/>
    <property type="project" value="UniProtKB-ARBA"/>
</dbReference>
<feature type="region of interest" description="Disordered" evidence="11">
    <location>
        <begin position="160"/>
        <end position="187"/>
    </location>
</feature>
<feature type="compositionally biased region" description="Basic and acidic residues" evidence="11">
    <location>
        <begin position="838"/>
        <end position="847"/>
    </location>
</feature>
<evidence type="ECO:0000313" key="15">
    <source>
        <dbReference type="Proteomes" id="UP000092444"/>
    </source>
</evidence>
<evidence type="ECO:0000256" key="2">
    <source>
        <dbReference type="ARBA" id="ARBA00022473"/>
    </source>
</evidence>
<dbReference type="GO" id="GO:0007526">
    <property type="term" value="P:larval somatic muscle development"/>
    <property type="evidence" value="ECO:0007669"/>
    <property type="project" value="UniProtKB-ARBA"/>
</dbReference>
<dbReference type="Gene3D" id="3.30.160.60">
    <property type="entry name" value="Classic Zinc Finger"/>
    <property type="match status" value="1"/>
</dbReference>
<feature type="region of interest" description="Disordered" evidence="11">
    <location>
        <begin position="263"/>
        <end position="292"/>
    </location>
</feature>
<dbReference type="Proteomes" id="UP000092444">
    <property type="component" value="Unassembled WGS sequence"/>
</dbReference>
<dbReference type="SUPFAM" id="SSF57667">
    <property type="entry name" value="beta-beta-alpha zinc fingers"/>
    <property type="match status" value="1"/>
</dbReference>
<feature type="compositionally biased region" description="Basic residues" evidence="11">
    <location>
        <begin position="431"/>
        <end position="440"/>
    </location>
</feature>
<dbReference type="GO" id="GO:0045476">
    <property type="term" value="P:nurse cell apoptotic process"/>
    <property type="evidence" value="ECO:0007669"/>
    <property type="project" value="UniProtKB-ARBA"/>
</dbReference>
<dbReference type="FunFam" id="3.30.710.10:FF:000091">
    <property type="entry name" value="Lola, isoform F"/>
    <property type="match status" value="1"/>
</dbReference>
<keyword evidence="3" id="KW-0221">Differentiation</keyword>
<dbReference type="EMBL" id="CCAG010010848">
    <property type="status" value="NOT_ANNOTATED_CDS"/>
    <property type="molecule type" value="Genomic_DNA"/>
</dbReference>
<dbReference type="SMART" id="SM00225">
    <property type="entry name" value="BTB"/>
    <property type="match status" value="1"/>
</dbReference>
<keyword evidence="5" id="KW-0805">Transcription regulation</keyword>
<sequence length="934" mass="102911">MDDHDQQFCLRWNNHQSTIISVFGTLKENEALVDCTLAAEGKFLKAHKVVLSACSPYFATLLQEQYDKHPIFILKDVKYQELCAMMDYMYHGEVNISQDQLAALLKAAESLQIKGLSDNRSAGGSTVPKQEHHRASMPPTPKLSGGYTLEQTKRARIALGPGSIDNQEMGSREGSSSPSRRRRKMGRRSIENATTDVHDNANSSQQPPGPTAAVALSGVGAITAAASALAAGTIATSLPAGASLAGTSTSLAAPAVMSGAAISGTTTSTTKKTESLKAASQQSSDAMNTDNVQGSNLANIDAVSEHLHHHSTHHHHAGDIVDKSSNHKQQKQTSKDASGSGGGPSSELVIEPKSEYDDEGNDEAVEDLTLDEEDMAIDDLDQNAGTSQGGEGSSHGYAPWQPDRSQNELLLETQEAQQRDPQERKETSTRSTKRSLKKRSYVTTPFMGSLRSRSYSTRKRRLTKQSTKNRNQSENVVNQVNKQVKSTATTISDRLSSSSPRPPQAPQEPQAPPSPSPPIPPQPQLSQPPLPQSFKRPLICSNCGRKYQTLSTLRRHLRSFSTNTVSHFQHPSQFKHQPQRQRHQSTTISNHSTNTVTNNETSITSSPCTTTTSSQDCIHNHHTQQLSHTRHHHHHHHHHNLVAPLQPQQLSTSAHFDNFMLNEESFTCPQCFRTYRRHGTLRRHLRQECGKGKSMVCSVCGHRTKRADHLRQHVRKKHPEIALRSLFRRRSNNSNTVNATTTTTAATTVASAITTTTVNNANNNRNSNSIIEQQEQQQLQQETVMVAAAAATLAALNFKPAATQSQLTPIITNHIVDLLDDDDDDDIDDDGGDDDDENRSGEDKSTHLDRELARLQVELSEKRDSDVQSSPTAKFYQQQMHQQALKQLQQQLQHQQQQQERLAVAISSPTISTVTTTIPIIDVEDNIKMNKINC</sequence>
<feature type="compositionally biased region" description="Polar residues" evidence="11">
    <location>
        <begin position="118"/>
        <end position="128"/>
    </location>
</feature>
<dbReference type="InterPro" id="IPR013087">
    <property type="entry name" value="Znf_C2H2_type"/>
</dbReference>